<gene>
    <name evidence="3" type="ORF">GCM10011610_30590</name>
</gene>
<evidence type="ECO:0000256" key="1">
    <source>
        <dbReference type="ARBA" id="ARBA00022801"/>
    </source>
</evidence>
<dbReference type="Gene3D" id="3.40.50.1820">
    <property type="entry name" value="alpha/beta hydrolase"/>
    <property type="match status" value="1"/>
</dbReference>
<proteinExistence type="predicted"/>
<evidence type="ECO:0000313" key="3">
    <source>
        <dbReference type="EMBL" id="GGN80839.1"/>
    </source>
</evidence>
<comment type="caution">
    <text evidence="3">The sequence shown here is derived from an EMBL/GenBank/DDBJ whole genome shotgun (WGS) entry which is preliminary data.</text>
</comment>
<name>A0ABQ2KE74_9NOCA</name>
<organism evidence="3 4">
    <name type="scientific">Nocardia rhizosphaerihabitans</name>
    <dbReference type="NCBI Taxonomy" id="1691570"/>
    <lineage>
        <taxon>Bacteria</taxon>
        <taxon>Bacillati</taxon>
        <taxon>Actinomycetota</taxon>
        <taxon>Actinomycetes</taxon>
        <taxon>Mycobacteriales</taxon>
        <taxon>Nocardiaceae</taxon>
        <taxon>Nocardia</taxon>
    </lineage>
</organism>
<protein>
    <submittedName>
        <fullName evidence="3">Hydrolase</fullName>
    </submittedName>
</protein>
<accession>A0ABQ2KE74</accession>
<dbReference type="PANTHER" id="PTHR43798">
    <property type="entry name" value="MONOACYLGLYCEROL LIPASE"/>
    <property type="match status" value="1"/>
</dbReference>
<dbReference type="RefSeq" id="WP_189028481.1">
    <property type="nucleotide sequence ID" value="NZ_BMNE01000003.1"/>
</dbReference>
<dbReference type="GO" id="GO:0016787">
    <property type="term" value="F:hydrolase activity"/>
    <property type="evidence" value="ECO:0007669"/>
    <property type="project" value="UniProtKB-KW"/>
</dbReference>
<dbReference type="Pfam" id="PF00561">
    <property type="entry name" value="Abhydrolase_1"/>
    <property type="match status" value="1"/>
</dbReference>
<dbReference type="PRINTS" id="PR00111">
    <property type="entry name" value="ABHYDROLASE"/>
</dbReference>
<reference evidence="4" key="1">
    <citation type="journal article" date="2019" name="Int. J. Syst. Evol. Microbiol.">
        <title>The Global Catalogue of Microorganisms (GCM) 10K type strain sequencing project: providing services to taxonomists for standard genome sequencing and annotation.</title>
        <authorList>
            <consortium name="The Broad Institute Genomics Platform"/>
            <consortium name="The Broad Institute Genome Sequencing Center for Infectious Disease"/>
            <person name="Wu L."/>
            <person name="Ma J."/>
        </authorList>
    </citation>
    <scope>NUCLEOTIDE SEQUENCE [LARGE SCALE GENOMIC DNA]</scope>
    <source>
        <strain evidence="4">CGMCC 4.7329</strain>
    </source>
</reference>
<keyword evidence="1 3" id="KW-0378">Hydrolase</keyword>
<dbReference type="InterPro" id="IPR000073">
    <property type="entry name" value="AB_hydrolase_1"/>
</dbReference>
<dbReference type="InterPro" id="IPR029058">
    <property type="entry name" value="AB_hydrolase_fold"/>
</dbReference>
<keyword evidence="4" id="KW-1185">Reference proteome</keyword>
<dbReference type="PANTHER" id="PTHR43798:SF31">
    <property type="entry name" value="AB HYDROLASE SUPERFAMILY PROTEIN YCLE"/>
    <property type="match status" value="1"/>
</dbReference>
<dbReference type="SUPFAM" id="SSF53474">
    <property type="entry name" value="alpha/beta-Hydrolases"/>
    <property type="match status" value="1"/>
</dbReference>
<dbReference type="EMBL" id="BMNE01000003">
    <property type="protein sequence ID" value="GGN80839.1"/>
    <property type="molecule type" value="Genomic_DNA"/>
</dbReference>
<evidence type="ECO:0000313" key="4">
    <source>
        <dbReference type="Proteomes" id="UP000658127"/>
    </source>
</evidence>
<dbReference type="Proteomes" id="UP000658127">
    <property type="component" value="Unassembled WGS sequence"/>
</dbReference>
<dbReference type="InterPro" id="IPR050266">
    <property type="entry name" value="AB_hydrolase_sf"/>
</dbReference>
<feature type="domain" description="AB hydrolase-1" evidence="2">
    <location>
        <begin position="49"/>
        <end position="292"/>
    </location>
</feature>
<evidence type="ECO:0000259" key="2">
    <source>
        <dbReference type="Pfam" id="PF00561"/>
    </source>
</evidence>
<sequence>MPKFKKKNPPDAGLTGMLAHPEPRETRTVFSVDGTALHVREYGDPVLDPIVLVHGWSVALEYWNPQINALARGNRVVTYDQRGHGRSDVGPRPFSERVLAEDLSAVLAATISPDAPATLVGHSMGGGAILAWAKYFPDEVTRYADSALLANSAAGLSEGREGVNRHQDRLSRWLTAIAVAPLPAPPRRMGRSMFRKVALTPEAPLYMADFGQRVSATCPPRVRSQWAKVIQRLDASAGVKALRVPTTVLYGARDGLLPPSESARTAEMVRAAGHLDREIVLPNSGHSSNMQDADAFNAEIVRLRGLSSQPIGLTSF</sequence>